<name>A0AAP1H7S4_BACIU</name>
<dbReference type="InterPro" id="IPR006490">
    <property type="entry name" value="Maj_tail_phi13"/>
</dbReference>
<sequence>MSVIVGLENAVYAKLIKDEKGNIQYGEVKPFAPAIQADVDTSSENTTVHADNGPVIVLSNIGETKLKFGTTEIPQDVLADITGQKLVKGVIVWRQDAVPPYVAFGFTGTKEDGNVRHVWLTKGRFGIPSTNYKTKEDKADAQTEEIEGTFVQRADKVFKITGDSSVEGFEEYRDTFFNEVFDVSQLDETGTSATLEKTDATAENAEVAE</sequence>
<organism evidence="1 2">
    <name type="scientific">Bacillus subtilis</name>
    <dbReference type="NCBI Taxonomy" id="1423"/>
    <lineage>
        <taxon>Bacteria</taxon>
        <taxon>Bacillati</taxon>
        <taxon>Bacillota</taxon>
        <taxon>Bacilli</taxon>
        <taxon>Bacillales</taxon>
        <taxon>Bacillaceae</taxon>
        <taxon>Bacillus</taxon>
    </lineage>
</organism>
<accession>A0AAP1H7S4</accession>
<dbReference type="EMBL" id="LJZV01000024">
    <property type="protein sequence ID" value="KZD89323.1"/>
    <property type="molecule type" value="Genomic_DNA"/>
</dbReference>
<gene>
    <name evidence="1" type="ORF">B4122_3709</name>
</gene>
<dbReference type="AlphaFoldDB" id="A0AAP1H7S4"/>
<comment type="caution">
    <text evidence="1">The sequence shown here is derived from an EMBL/GenBank/DDBJ whole genome shotgun (WGS) entry which is preliminary data.</text>
</comment>
<dbReference type="Proteomes" id="UP000076442">
    <property type="component" value="Unassembled WGS sequence"/>
</dbReference>
<evidence type="ECO:0000313" key="1">
    <source>
        <dbReference type="EMBL" id="KZD89323.1"/>
    </source>
</evidence>
<protein>
    <submittedName>
        <fullName evidence="1">Phage major tail protein phi13</fullName>
    </submittedName>
</protein>
<dbReference type="NCBIfam" id="TIGR01603">
    <property type="entry name" value="maj_tail_phi13"/>
    <property type="match status" value="1"/>
</dbReference>
<reference evidence="1 2" key="1">
    <citation type="submission" date="2015-09" db="EMBL/GenBank/DDBJ databases">
        <title>Spore heat resistance.</title>
        <authorList>
            <person name="Boekhorst J."/>
            <person name="Berendsen E.M."/>
            <person name="Wells-Bennik M.H."/>
            <person name="Kuipers O.P."/>
        </authorList>
    </citation>
    <scope>NUCLEOTIDE SEQUENCE [LARGE SCALE GENOMIC DNA]</scope>
    <source>
        <strain evidence="1 2">B4122</strain>
    </source>
</reference>
<dbReference type="RefSeq" id="WP_042975094.1">
    <property type="nucleotide sequence ID" value="NZ_CP154918.1"/>
</dbReference>
<proteinExistence type="predicted"/>
<evidence type="ECO:0000313" key="2">
    <source>
        <dbReference type="Proteomes" id="UP000076442"/>
    </source>
</evidence>